<accession>A0A3A1QRS2</accession>
<gene>
    <name evidence="2" type="ORF">D3H55_20565</name>
</gene>
<protein>
    <submittedName>
        <fullName evidence="2">Uncharacterized protein</fullName>
    </submittedName>
</protein>
<keyword evidence="3" id="KW-1185">Reference proteome</keyword>
<evidence type="ECO:0000313" key="2">
    <source>
        <dbReference type="EMBL" id="RIW28961.1"/>
    </source>
</evidence>
<name>A0A3A1QRS2_9BACI</name>
<organism evidence="2 3">
    <name type="scientific">Bacillus salacetis</name>
    <dbReference type="NCBI Taxonomy" id="2315464"/>
    <lineage>
        <taxon>Bacteria</taxon>
        <taxon>Bacillati</taxon>
        <taxon>Bacillota</taxon>
        <taxon>Bacilli</taxon>
        <taxon>Bacillales</taxon>
        <taxon>Bacillaceae</taxon>
        <taxon>Bacillus</taxon>
    </lineage>
</organism>
<dbReference type="Proteomes" id="UP000265801">
    <property type="component" value="Unassembled WGS sequence"/>
</dbReference>
<evidence type="ECO:0000256" key="1">
    <source>
        <dbReference type="SAM" id="Phobius"/>
    </source>
</evidence>
<keyword evidence="1" id="KW-1133">Transmembrane helix</keyword>
<reference evidence="2 3" key="1">
    <citation type="submission" date="2018-09" db="EMBL/GenBank/DDBJ databases">
        <title>Bacillus saliacetes sp. nov., isolated from Thai shrimp paste (Ka-pi).</title>
        <authorList>
            <person name="Daroonpunt R."/>
            <person name="Tanasupawat S."/>
            <person name="Yiamsombut S."/>
        </authorList>
    </citation>
    <scope>NUCLEOTIDE SEQUENCE [LARGE SCALE GENOMIC DNA]</scope>
    <source>
        <strain evidence="2 3">SKP7-4</strain>
    </source>
</reference>
<proteinExistence type="predicted"/>
<keyword evidence="1" id="KW-0812">Transmembrane</keyword>
<feature type="transmembrane region" description="Helical" evidence="1">
    <location>
        <begin position="69"/>
        <end position="89"/>
    </location>
</feature>
<keyword evidence="1" id="KW-0472">Membrane</keyword>
<evidence type="ECO:0000313" key="3">
    <source>
        <dbReference type="Proteomes" id="UP000265801"/>
    </source>
</evidence>
<sequence length="93" mass="10627">MIKPGTLIPGFILICCKETIGSYLQQQVDPSSLAELQQVIPGFFSSSTILILQQSEEPLFLPINIFKKFISTISFGFLNQIFLIYRYYIHTSF</sequence>
<dbReference type="RefSeq" id="WP_119549179.1">
    <property type="nucleotide sequence ID" value="NZ_QXIR01000038.1"/>
</dbReference>
<comment type="caution">
    <text evidence="2">The sequence shown here is derived from an EMBL/GenBank/DDBJ whole genome shotgun (WGS) entry which is preliminary data.</text>
</comment>
<dbReference type="EMBL" id="QXIR01000038">
    <property type="protein sequence ID" value="RIW28961.1"/>
    <property type="molecule type" value="Genomic_DNA"/>
</dbReference>
<dbReference type="AlphaFoldDB" id="A0A3A1QRS2"/>